<evidence type="ECO:0000256" key="13">
    <source>
        <dbReference type="PIRSR" id="PIRSR617736-2"/>
    </source>
</evidence>
<evidence type="ECO:0000259" key="16">
    <source>
        <dbReference type="PROSITE" id="PS50932"/>
    </source>
</evidence>
<evidence type="ECO:0000256" key="12">
    <source>
        <dbReference type="PIRSR" id="PIRSR617736-1"/>
    </source>
</evidence>
<dbReference type="RefSeq" id="WP_089205608.1">
    <property type="nucleotide sequence ID" value="NZ_FZOD01000002.1"/>
</dbReference>
<proteinExistence type="inferred from homology"/>
<dbReference type="SMART" id="SM00354">
    <property type="entry name" value="HTH_LACI"/>
    <property type="match status" value="1"/>
</dbReference>
<dbReference type="NCBIfam" id="TIGR03356">
    <property type="entry name" value="BGL"/>
    <property type="match status" value="1"/>
</dbReference>
<name>A0A239AYU1_9ACTN</name>
<dbReference type="AlphaFoldDB" id="A0A239AYU1"/>
<protein>
    <recommendedName>
        <fullName evidence="3 15">Beta-glucosidase</fullName>
        <ecNumber evidence="3 15">3.2.1.21</ecNumber>
    </recommendedName>
</protein>
<keyword evidence="6" id="KW-0805">Transcription regulation</keyword>
<keyword evidence="7" id="KW-0238">DNA-binding</keyword>
<organism evidence="18 19">
    <name type="scientific">Streptosporangium subroseum</name>
    <dbReference type="NCBI Taxonomy" id="106412"/>
    <lineage>
        <taxon>Bacteria</taxon>
        <taxon>Bacillati</taxon>
        <taxon>Actinomycetota</taxon>
        <taxon>Actinomycetes</taxon>
        <taxon>Streptosporangiales</taxon>
        <taxon>Streptosporangiaceae</taxon>
        <taxon>Streptosporangium</taxon>
    </lineage>
</organism>
<comment type="similarity">
    <text evidence="2 15">Belongs to the glycosyl hydrolase 1 family.</text>
</comment>
<dbReference type="PROSITE" id="PS00572">
    <property type="entry name" value="GLYCOSYL_HYDROL_F1_1"/>
    <property type="match status" value="1"/>
</dbReference>
<feature type="domain" description="HTH cro/C1-type" evidence="17">
    <location>
        <begin position="477"/>
        <end position="503"/>
    </location>
</feature>
<feature type="active site" description="Nucleophile" evidence="12 14">
    <location>
        <position position="376"/>
    </location>
</feature>
<feature type="active site" description="Proton donor" evidence="12">
    <location>
        <position position="175"/>
    </location>
</feature>
<reference evidence="18 19" key="1">
    <citation type="submission" date="2017-06" db="EMBL/GenBank/DDBJ databases">
        <authorList>
            <person name="Kim H.J."/>
            <person name="Triplett B.A."/>
        </authorList>
    </citation>
    <scope>NUCLEOTIDE SEQUENCE [LARGE SCALE GENOMIC DNA]</scope>
    <source>
        <strain evidence="18 19">CGMCC 4.2132</strain>
    </source>
</reference>
<dbReference type="SUPFAM" id="SSF53822">
    <property type="entry name" value="Periplasmic binding protein-like I"/>
    <property type="match status" value="1"/>
</dbReference>
<dbReference type="InterPro" id="IPR001360">
    <property type="entry name" value="Glyco_hydro_1"/>
</dbReference>
<dbReference type="InterPro" id="IPR010982">
    <property type="entry name" value="Lambda_DNA-bd_dom_sf"/>
</dbReference>
<feature type="binding site" evidence="13">
    <location>
        <begin position="429"/>
        <end position="430"/>
    </location>
    <ligand>
        <name>substrate</name>
    </ligand>
</feature>
<dbReference type="CDD" id="cd06267">
    <property type="entry name" value="PBP1_LacI_sugar_binding-like"/>
    <property type="match status" value="1"/>
</dbReference>
<evidence type="ECO:0000256" key="3">
    <source>
        <dbReference type="ARBA" id="ARBA00012744"/>
    </source>
</evidence>
<sequence>MTATTIATQGQNLAFPDGFVWGAATAAYQIEGAVHEDGRGPSIWDTFSHAPGMVADGHTGDTASDHYHRYKDDVRLMRELGLRAYRFSVAWPRIQPSGSGPANAAGLDFYERLVDELLAADVSPYVTLYHWDLPQVLEDLGGWTNRDTAYRFADYAHAVHERLGDRVGTWMTVNEPWVAAFLGYGIGVHAPGRASPEDAFRASHHLLLAHGLSARALREAGAREIALTLNLAPVVTPGQLNDPELVLSAEDAEAVNRVDCLLNRQFLDPALRGSYPDPVLAIVDRIAGLGHIHDGDLDAISQPIDLLGINYYTPCVVQSGPGEPSNPVYPGTEDILFSGAYAPTTAMGWPIVPTGLSQLLERLTRDYPEVGLLVTENGAAFDDVVTGERVHDADRTAFLESHLRAAHAAIETGTDLRGYLVWSLLDNFEWAEGYHRRFGIVHVDFDTQRRLPKDSALWYRDVIEQNGLRRERAKRPTLEAVAARAGVSRSTVSRVINGEGTVSDEFRAIVMNAVNELGYVPNSAARSLVTQRTDSIALIISDPAARAYGDDPLFSTMVRSAGRALEEAGKHVTLMLTGSATSRLRVEQYVAAGHVDGVILVSAHGADPLPGALARMGVPVVSLGRSSVSAALPYVDVDNVGGATAAVTHLLHRGRRRIATICGPVDMVAAQDRLTGYREALRGTGHRSIVAIGDLTRASGADAMRLLLRDDPALDAVFVADDLMAIGALHALHEAGRRVPEDVAVVGFDDLEAVSYTMPPLTTVRTLRADQATAAVRLLLRQIAGGPASSTILPTELIIRKST</sequence>
<accession>A0A239AYU1</accession>
<dbReference type="InterPro" id="IPR033132">
    <property type="entry name" value="GH_1_N_CS"/>
</dbReference>
<dbReference type="SUPFAM" id="SSF51445">
    <property type="entry name" value="(Trans)glycosidases"/>
    <property type="match status" value="1"/>
</dbReference>
<keyword evidence="9" id="KW-0119">Carbohydrate metabolism</keyword>
<dbReference type="PROSITE" id="PS00653">
    <property type="entry name" value="GLYCOSYL_HYDROL_F1_2"/>
    <property type="match status" value="1"/>
</dbReference>
<feature type="binding site" evidence="13">
    <location>
        <position position="422"/>
    </location>
    <ligand>
        <name>substrate</name>
    </ligand>
</feature>
<dbReference type="InterPro" id="IPR017853">
    <property type="entry name" value="GH"/>
</dbReference>
<evidence type="ECO:0000256" key="7">
    <source>
        <dbReference type="ARBA" id="ARBA00023125"/>
    </source>
</evidence>
<dbReference type="Proteomes" id="UP000198282">
    <property type="component" value="Unassembled WGS sequence"/>
</dbReference>
<dbReference type="Gene3D" id="3.40.50.2300">
    <property type="match status" value="2"/>
</dbReference>
<evidence type="ECO:0000256" key="4">
    <source>
        <dbReference type="ARBA" id="ARBA00022801"/>
    </source>
</evidence>
<dbReference type="CDD" id="cd01392">
    <property type="entry name" value="HTH_LacI"/>
    <property type="match status" value="1"/>
</dbReference>
<dbReference type="InterPro" id="IPR000843">
    <property type="entry name" value="HTH_LacI"/>
</dbReference>
<keyword evidence="10 15" id="KW-0326">Glycosidase</keyword>
<dbReference type="InterPro" id="IPR028082">
    <property type="entry name" value="Peripla_BP_I"/>
</dbReference>
<evidence type="ECO:0000256" key="5">
    <source>
        <dbReference type="ARBA" id="ARBA00023001"/>
    </source>
</evidence>
<feature type="binding site" evidence="13">
    <location>
        <position position="312"/>
    </location>
    <ligand>
        <name>substrate</name>
    </ligand>
</feature>
<evidence type="ECO:0000256" key="14">
    <source>
        <dbReference type="PROSITE-ProRule" id="PRU10055"/>
    </source>
</evidence>
<dbReference type="Gene3D" id="1.10.260.40">
    <property type="entry name" value="lambda repressor-like DNA-binding domains"/>
    <property type="match status" value="1"/>
</dbReference>
<dbReference type="EC" id="3.2.1.21" evidence="3 15"/>
<dbReference type="PRINTS" id="PR00131">
    <property type="entry name" value="GLHYDRLASE1"/>
</dbReference>
<dbReference type="OrthoDB" id="5166882at2"/>
<dbReference type="Pfam" id="PF00356">
    <property type="entry name" value="LacI"/>
    <property type="match status" value="1"/>
</dbReference>
<dbReference type="GO" id="GO:0005829">
    <property type="term" value="C:cytosol"/>
    <property type="evidence" value="ECO:0007669"/>
    <property type="project" value="TreeGrafter"/>
</dbReference>
<dbReference type="GO" id="GO:0006355">
    <property type="term" value="P:regulation of DNA-templated transcription"/>
    <property type="evidence" value="ECO:0007669"/>
    <property type="project" value="InterPro"/>
</dbReference>
<dbReference type="FunFam" id="3.20.20.80:FF:000004">
    <property type="entry name" value="Beta-glucosidase 6-phospho-beta-glucosidase"/>
    <property type="match status" value="1"/>
</dbReference>
<keyword evidence="5" id="KW-0136">Cellulose degradation</keyword>
<evidence type="ECO:0000256" key="6">
    <source>
        <dbReference type="ARBA" id="ARBA00023015"/>
    </source>
</evidence>
<evidence type="ECO:0000256" key="2">
    <source>
        <dbReference type="ARBA" id="ARBA00010838"/>
    </source>
</evidence>
<dbReference type="PROSITE" id="PS50943">
    <property type="entry name" value="HTH_CROC1"/>
    <property type="match status" value="1"/>
</dbReference>
<dbReference type="PROSITE" id="PS50932">
    <property type="entry name" value="HTH_LACI_2"/>
    <property type="match status" value="1"/>
</dbReference>
<dbReference type="Pfam" id="PF00232">
    <property type="entry name" value="Glyco_hydro_1"/>
    <property type="match status" value="1"/>
</dbReference>
<keyword evidence="8" id="KW-0804">Transcription</keyword>
<dbReference type="InterPro" id="IPR017736">
    <property type="entry name" value="Glyco_hydro_1_beta-glucosidase"/>
</dbReference>
<gene>
    <name evidence="18" type="ORF">SAMN05216276_1002231</name>
</gene>
<dbReference type="Pfam" id="PF13377">
    <property type="entry name" value="Peripla_BP_3"/>
    <property type="match status" value="1"/>
</dbReference>
<dbReference type="EMBL" id="FZOD01000002">
    <property type="protein sequence ID" value="SNS00531.1"/>
    <property type="molecule type" value="Genomic_DNA"/>
</dbReference>
<comment type="catalytic activity">
    <reaction evidence="1 15">
        <text>Hydrolysis of terminal, non-reducing beta-D-glucosyl residues with release of beta-D-glucose.</text>
        <dbReference type="EC" id="3.2.1.21"/>
    </reaction>
</comment>
<dbReference type="InterPro" id="IPR018120">
    <property type="entry name" value="Glyco_hydro_1_AS"/>
</dbReference>
<dbReference type="PANTHER" id="PTHR10353:SF36">
    <property type="entry name" value="LP05116P"/>
    <property type="match status" value="1"/>
</dbReference>
<evidence type="ECO:0000313" key="19">
    <source>
        <dbReference type="Proteomes" id="UP000198282"/>
    </source>
</evidence>
<dbReference type="GO" id="GO:0003677">
    <property type="term" value="F:DNA binding"/>
    <property type="evidence" value="ECO:0007669"/>
    <property type="project" value="UniProtKB-KW"/>
</dbReference>
<evidence type="ECO:0000313" key="18">
    <source>
        <dbReference type="EMBL" id="SNS00531.1"/>
    </source>
</evidence>
<evidence type="ECO:0000256" key="9">
    <source>
        <dbReference type="ARBA" id="ARBA00023277"/>
    </source>
</evidence>
<feature type="binding site" evidence="13">
    <location>
        <position position="130"/>
    </location>
    <ligand>
        <name>substrate</name>
    </ligand>
</feature>
<dbReference type="Gene3D" id="3.20.20.80">
    <property type="entry name" value="Glycosidases"/>
    <property type="match status" value="1"/>
</dbReference>
<keyword evidence="19" id="KW-1185">Reference proteome</keyword>
<dbReference type="InterPro" id="IPR001387">
    <property type="entry name" value="Cro/C1-type_HTH"/>
</dbReference>
<evidence type="ECO:0000256" key="15">
    <source>
        <dbReference type="RuleBase" id="RU361175"/>
    </source>
</evidence>
<evidence type="ECO:0000256" key="10">
    <source>
        <dbReference type="ARBA" id="ARBA00023295"/>
    </source>
</evidence>
<dbReference type="PANTHER" id="PTHR10353">
    <property type="entry name" value="GLYCOSYL HYDROLASE"/>
    <property type="match status" value="1"/>
</dbReference>
<dbReference type="SUPFAM" id="SSF47413">
    <property type="entry name" value="lambda repressor-like DNA-binding domains"/>
    <property type="match status" value="1"/>
</dbReference>
<feature type="binding site" evidence="13">
    <location>
        <position position="29"/>
    </location>
    <ligand>
        <name>substrate</name>
    </ligand>
</feature>
<keyword evidence="11" id="KW-0624">Polysaccharide degradation</keyword>
<dbReference type="InterPro" id="IPR046335">
    <property type="entry name" value="LacI/GalR-like_sensor"/>
</dbReference>
<evidence type="ECO:0000256" key="11">
    <source>
        <dbReference type="ARBA" id="ARBA00023326"/>
    </source>
</evidence>
<evidence type="ECO:0000256" key="8">
    <source>
        <dbReference type="ARBA" id="ARBA00023163"/>
    </source>
</evidence>
<feature type="domain" description="HTH lacI-type" evidence="16">
    <location>
        <begin position="476"/>
        <end position="530"/>
    </location>
</feature>
<feature type="binding site" evidence="13">
    <location>
        <position position="174"/>
    </location>
    <ligand>
        <name>substrate</name>
    </ligand>
</feature>
<evidence type="ECO:0000259" key="17">
    <source>
        <dbReference type="PROSITE" id="PS50943"/>
    </source>
</evidence>
<keyword evidence="4 15" id="KW-0378">Hydrolase</keyword>
<evidence type="ECO:0000256" key="1">
    <source>
        <dbReference type="ARBA" id="ARBA00000448"/>
    </source>
</evidence>
<dbReference type="GO" id="GO:0008422">
    <property type="term" value="F:beta-glucosidase activity"/>
    <property type="evidence" value="ECO:0007669"/>
    <property type="project" value="UniProtKB-EC"/>
</dbReference>
<dbReference type="GO" id="GO:0030245">
    <property type="term" value="P:cellulose catabolic process"/>
    <property type="evidence" value="ECO:0007669"/>
    <property type="project" value="UniProtKB-KW"/>
</dbReference>